<feature type="domain" description="iHD-CE" evidence="6">
    <location>
        <begin position="251"/>
        <end position="602"/>
    </location>
</feature>
<dbReference type="InterPro" id="IPR056507">
    <property type="entry name" value="wHTH-HSP90_Na-assoc"/>
</dbReference>
<dbReference type="Gene3D" id="3.30.565.10">
    <property type="entry name" value="Histidine kinase-like ATPase, C-terminal domain"/>
    <property type="match status" value="1"/>
</dbReference>
<keyword evidence="4" id="KW-0143">Chaperone</keyword>
<dbReference type="Pfam" id="PF24410">
    <property type="entry name" value="wHTH-HSP90_Na-assoc"/>
    <property type="match status" value="1"/>
</dbReference>
<dbReference type="PRINTS" id="PR00775">
    <property type="entry name" value="HEATSHOCK90"/>
</dbReference>
<evidence type="ECO:0000259" key="5">
    <source>
        <dbReference type="Pfam" id="PF00656"/>
    </source>
</evidence>
<dbReference type="SUPFAM" id="SSF52129">
    <property type="entry name" value="Caspase-like"/>
    <property type="match status" value="1"/>
</dbReference>
<dbReference type="InterPro" id="IPR029030">
    <property type="entry name" value="Caspase-like_dom_sf"/>
</dbReference>
<keyword evidence="9" id="KW-1185">Reference proteome</keyword>
<evidence type="ECO:0000256" key="1">
    <source>
        <dbReference type="ARBA" id="ARBA00008239"/>
    </source>
</evidence>
<evidence type="ECO:0000259" key="7">
    <source>
        <dbReference type="Pfam" id="PF24410"/>
    </source>
</evidence>
<dbReference type="InterPro" id="IPR001404">
    <property type="entry name" value="Hsp90_fam"/>
</dbReference>
<dbReference type="RefSeq" id="WP_388623832.1">
    <property type="nucleotide sequence ID" value="NZ_JBIAUT010000001.1"/>
</dbReference>
<protein>
    <submittedName>
        <fullName evidence="8">Caspase family protein</fullName>
    </submittedName>
</protein>
<dbReference type="EMBL" id="JBIAUT010000001">
    <property type="protein sequence ID" value="MFF4215254.1"/>
    <property type="molecule type" value="Genomic_DNA"/>
</dbReference>
<keyword evidence="2" id="KW-0547">Nucleotide-binding</keyword>
<evidence type="ECO:0000313" key="8">
    <source>
        <dbReference type="EMBL" id="MFF4215254.1"/>
    </source>
</evidence>
<comment type="caution">
    <text evidence="8">The sequence shown here is derived from an EMBL/GenBank/DDBJ whole genome shotgun (WGS) entry which is preliminary data.</text>
</comment>
<organism evidence="8 9">
    <name type="scientific">Streptomyces nondiastaticus</name>
    <dbReference type="NCBI Taxonomy" id="3154512"/>
    <lineage>
        <taxon>Bacteria</taxon>
        <taxon>Bacillati</taxon>
        <taxon>Actinomycetota</taxon>
        <taxon>Actinomycetes</taxon>
        <taxon>Kitasatosporales</taxon>
        <taxon>Streptomycetaceae</taxon>
        <taxon>Streptomyces</taxon>
    </lineage>
</organism>
<dbReference type="Proteomes" id="UP001602123">
    <property type="component" value="Unassembled WGS sequence"/>
</dbReference>
<feature type="domain" description="Peptidase C14 caspase" evidence="5">
    <location>
        <begin position="7"/>
        <end position="228"/>
    </location>
</feature>
<proteinExistence type="inferred from homology"/>
<comment type="similarity">
    <text evidence="1">Belongs to the heat shock protein 90 family.</text>
</comment>
<dbReference type="SUPFAM" id="SSF55874">
    <property type="entry name" value="ATPase domain of HSP90 chaperone/DNA topoisomerase II/histidine kinase"/>
    <property type="match status" value="1"/>
</dbReference>
<feature type="domain" description="wHTH-Hsp90 Na associated" evidence="7">
    <location>
        <begin position="1608"/>
        <end position="1657"/>
    </location>
</feature>
<evidence type="ECO:0000256" key="2">
    <source>
        <dbReference type="ARBA" id="ARBA00022741"/>
    </source>
</evidence>
<evidence type="ECO:0000256" key="4">
    <source>
        <dbReference type="ARBA" id="ARBA00023186"/>
    </source>
</evidence>
<sequence length="1675" mass="185341">MEEVVRRALLIGAARAPGALSVFEPLDEAVEADLDAMQTALEESGYEVETLRAAERAAIGTGIHEAARGIPDGGTLLVYFTGHGIRLGDADYLVPADARAPRDGDWQQPYVDSLLSSDISPYLRASRAGTVLWIIDACRNGLSGTADSFGSRIVQGPPTGRFAVMAGCSAGERSGYAREGSFFTQGLAEALGSVSAPRTVGEVFAAAKAHAFRAARRQGLTQTAWIRCGTELDGETRDTEVCQGRHLLEEWRAAVLDERLWKLAEPAPEGLVTRLQECLVSLVDRCARTVHLAQRRLPDPWADDDFPVRLVGRVLGDLLPEGVQLSAVEVAALLAAPFLHEAAWAERLSQAAEIEPTIVTHDPSAGPHRRHLEQIWDHHAQAAEKLRRCWLRDHEEDERALSLWLVHRWIAERFETDEQAVPGTVADAFARALLEAREGEAVRAGELSLALCGLAAAIAHQAPLDDIEEMLPLAVRLPESRKPQPLRLRPLAALLRLAAALAADVRTLPDIVAEHLAVSDPVRPEAVVEAVRHTLHWMPDGESLHMDMPCRHHALHAAMTGMAERADRLVAETRQLATELPRDEEDLLTAVPARVTARKLRPESLEDGREAYEVPLLRFHLAQTEVRDLLMGNQLYGDSALAVRELYQNAMDACRYRAMRWKYLGLKGRQTLEWSGEITIVQGRDERGRYIECRDNGVGMSKEQLMNTFTRAGSRFEQSRTFRREQASWLRLDPSLRLYPNSRFGIGVFSYFMLADEMTIVTRAVSPEGKPAEHALRVDIPSSGSLFRIRRHDDGEEGDGLLAGGTRVRLYLRDGVSVSCTKTLRRLVRLSEFGLCVDDGLGTEETWLPGVLYEDGVPSDGQEAVPGVLWWVKERGAILCDGVATDETPFGYVLNLSGSHAGKLSTNRNTLQGYDREWARLNWHEGAARLPEWPLFTMEWLWNLESRTLSAARAVWSELRGKAVRVRHTFDAHDLDVVGWFHPDKSVTDLRSQSGRGRAGVAEAEPWRAAVLGVRYGLPWKSRPLSLMGFPVPGPGDAELFAKPVRDWRKAILWARSNRGTIAEALRSVRQLRIVHPDVAPPPVAPGDLAWTPRVLDELIAEGLAGELGTQKSHGLPASDGNDLRDLIWISYEAGEPLGKLIQACSRYAPLLRAPVPEVPERLERYVCTREDIDLLYITHGEGAHRSTRRVRHPWDVWTVAQERPVDPREVLDRMARFHWLGWAPPPEADVLAWTSEDLDVLEVLCRYIAVDADGRRTLPWAATVAVAAEGLPQEWDEEAEQEDWWEEDETTLWMAEERLAGCAARLGLVYERRLAEGAPQGDVVPSEEAAILVSLAHENGSRLEGGLDLEALALARPYSMHADDFSAAVDELRAAGISVPENIVLLREWNDLPMRTRFVFSGEDPSWDQNDYPALPTAPVLLTAGAALSEPLGEVWELARREAPRFGLDVPALPVSLAGFSPGTHEQFALVAGGMIDEEDGAEPHFETPRWHPLTAGALARYAHARGLTGAQAYERLALFREIGALVPELTAEELDRLPHSVPTEHDLIALENGHRVSASGTPLTPLDLVSIAGRIGEPVADAWRRIEPYLPLEPETHMPSAPDVIPLWQDFAILSVRLDGRLPALTGRVPTAHVAFAADAIGESQEWVRQRLEAYATLFDLDLDEDDRPDGAR</sequence>
<dbReference type="InterPro" id="IPR011600">
    <property type="entry name" value="Pept_C14_caspase"/>
</dbReference>
<dbReference type="Gene3D" id="3.40.50.1460">
    <property type="match status" value="1"/>
</dbReference>
<accession>A0ABW6TRL4</accession>
<keyword evidence="3" id="KW-0067">ATP-binding</keyword>
<dbReference type="Pfam" id="PF24401">
    <property type="entry name" value="iHD-CE"/>
    <property type="match status" value="1"/>
</dbReference>
<reference evidence="8 9" key="1">
    <citation type="submission" date="2024-10" db="EMBL/GenBank/DDBJ databases">
        <title>The Natural Products Discovery Center: Release of the First 8490 Sequenced Strains for Exploring Actinobacteria Biosynthetic Diversity.</title>
        <authorList>
            <person name="Kalkreuter E."/>
            <person name="Kautsar S.A."/>
            <person name="Yang D."/>
            <person name="Bader C.D."/>
            <person name="Teijaro C.N."/>
            <person name="Fluegel L."/>
            <person name="Davis C.M."/>
            <person name="Simpson J.R."/>
            <person name="Lauterbach L."/>
            <person name="Steele A.D."/>
            <person name="Gui C."/>
            <person name="Meng S."/>
            <person name="Li G."/>
            <person name="Viehrig K."/>
            <person name="Ye F."/>
            <person name="Su P."/>
            <person name="Kiefer A.F."/>
            <person name="Nichols A."/>
            <person name="Cepeda A.J."/>
            <person name="Yan W."/>
            <person name="Fan B."/>
            <person name="Jiang Y."/>
            <person name="Adhikari A."/>
            <person name="Zheng C.-J."/>
            <person name="Schuster L."/>
            <person name="Cowan T.M."/>
            <person name="Smanski M.J."/>
            <person name="Chevrette M.G."/>
            <person name="De Carvalho L.P.S."/>
            <person name="Shen B."/>
        </authorList>
    </citation>
    <scope>NUCLEOTIDE SEQUENCE [LARGE SCALE GENOMIC DNA]</scope>
    <source>
        <strain evidence="8 9">NPDC001650</strain>
    </source>
</reference>
<dbReference type="InterPro" id="IPR020575">
    <property type="entry name" value="Hsp90_N"/>
</dbReference>
<evidence type="ECO:0000313" key="9">
    <source>
        <dbReference type="Proteomes" id="UP001602123"/>
    </source>
</evidence>
<dbReference type="InterPro" id="IPR036890">
    <property type="entry name" value="HATPase_C_sf"/>
</dbReference>
<evidence type="ECO:0000259" key="6">
    <source>
        <dbReference type="Pfam" id="PF24401"/>
    </source>
</evidence>
<dbReference type="PANTHER" id="PTHR11528">
    <property type="entry name" value="HEAT SHOCK PROTEIN 90 FAMILY MEMBER"/>
    <property type="match status" value="1"/>
</dbReference>
<evidence type="ECO:0000256" key="3">
    <source>
        <dbReference type="ARBA" id="ARBA00022840"/>
    </source>
</evidence>
<name>A0ABW6TRL4_9ACTN</name>
<gene>
    <name evidence="8" type="ORF">ACFYZM_03080</name>
</gene>
<dbReference type="Pfam" id="PF00656">
    <property type="entry name" value="Peptidase_C14"/>
    <property type="match status" value="1"/>
</dbReference>
<dbReference type="InterPro" id="IPR056506">
    <property type="entry name" value="iHD-CE"/>
</dbReference>